<gene>
    <name evidence="1" type="ORF">KIPB_005840</name>
</gene>
<dbReference type="AlphaFoldDB" id="A0A9K3CZ64"/>
<dbReference type="EMBL" id="BDIP01001420">
    <property type="protein sequence ID" value="GIQ84364.1"/>
    <property type="molecule type" value="Genomic_DNA"/>
</dbReference>
<reference evidence="1 2" key="1">
    <citation type="journal article" date="2018" name="PLoS ONE">
        <title>The draft genome of Kipferlia bialata reveals reductive genome evolution in fornicate parasites.</title>
        <authorList>
            <person name="Tanifuji G."/>
            <person name="Takabayashi S."/>
            <person name="Kume K."/>
            <person name="Takagi M."/>
            <person name="Nakayama T."/>
            <person name="Kamikawa R."/>
            <person name="Inagaki Y."/>
            <person name="Hashimoto T."/>
        </authorList>
    </citation>
    <scope>NUCLEOTIDE SEQUENCE [LARGE SCALE GENOMIC DNA]</scope>
    <source>
        <strain evidence="1">NY0173</strain>
    </source>
</reference>
<accession>A0A9K3CZ64</accession>
<name>A0A9K3CZ64_9EUKA</name>
<proteinExistence type="predicted"/>
<sequence>MSRLEGVIAGEIMKGETETEGERKIEREIEAEGDTRALGLVMQLVRVRALQCVLYMHARQYTACLTTLRGLIAIAPGPCSGLFATLVCVHMGEMGMAQQWMQYVQDCLSLYSEQYGPGKDDFTGDITPLKDAYAALGVSLLSLAPVDRDTGVRRKSAKDVVATPATPPVITDLSLQSAFSCMRASKAVDSGDLVGALDGVEDTVRSNPEATRTPLLRYMRILHRLCYPLDVQDTLCDCLDAIVSQCQGNRWADFYHSSK</sequence>
<comment type="caution">
    <text evidence="1">The sequence shown here is derived from an EMBL/GenBank/DDBJ whole genome shotgun (WGS) entry which is preliminary data.</text>
</comment>
<evidence type="ECO:0000313" key="2">
    <source>
        <dbReference type="Proteomes" id="UP000265618"/>
    </source>
</evidence>
<dbReference type="Proteomes" id="UP000265618">
    <property type="component" value="Unassembled WGS sequence"/>
</dbReference>
<protein>
    <submittedName>
        <fullName evidence="1">Uncharacterized protein</fullName>
    </submittedName>
</protein>
<keyword evidence="2" id="KW-1185">Reference proteome</keyword>
<evidence type="ECO:0000313" key="1">
    <source>
        <dbReference type="EMBL" id="GIQ84364.1"/>
    </source>
</evidence>
<organism evidence="1 2">
    <name type="scientific">Kipferlia bialata</name>
    <dbReference type="NCBI Taxonomy" id="797122"/>
    <lineage>
        <taxon>Eukaryota</taxon>
        <taxon>Metamonada</taxon>
        <taxon>Carpediemonas-like organisms</taxon>
        <taxon>Kipferlia</taxon>
    </lineage>
</organism>